<dbReference type="SUPFAM" id="SSF52309">
    <property type="entry name" value="N-(deoxy)ribosyltransferase-like"/>
    <property type="match status" value="1"/>
</dbReference>
<keyword evidence="1" id="KW-0808">Transferase</keyword>
<dbReference type="EMBL" id="CP060724">
    <property type="protein sequence ID" value="QNN75595.1"/>
    <property type="molecule type" value="Genomic_DNA"/>
</dbReference>
<dbReference type="GO" id="GO:0009159">
    <property type="term" value="P:deoxyribonucleoside monophosphate catabolic process"/>
    <property type="evidence" value="ECO:0007669"/>
    <property type="project" value="TreeGrafter"/>
</dbReference>
<dbReference type="PANTHER" id="PTHR15364">
    <property type="entry name" value="2'-DEOXYNUCLEOSIDE 5'-PHOSPHATE N-HYDROLASE 1"/>
    <property type="match status" value="1"/>
</dbReference>
<dbReference type="AlphaFoldDB" id="A0A7G9T670"/>
<dbReference type="InterPro" id="IPR007710">
    <property type="entry name" value="Nucleoside_deoxyribTrfase"/>
</dbReference>
<sequence>MTQRVYLAGPFFSDAQNERLNKAKALLEQNPTIGYIYEPREHQQAEIVAKFGGNLETAMHEREWQDATYRADVQAMTQADVIVATFDFDIESGNARPDEGTIFEIGYAIAINKPVIILQHQVDDEPLNLMLAASYTGYFWGEKEIEQIKDYDFINLPVHNTDKAVF</sequence>
<dbReference type="GO" id="GO:0070694">
    <property type="term" value="F:5-hydroxymethyl-dUMP N-hydrolase activity"/>
    <property type="evidence" value="ECO:0007669"/>
    <property type="project" value="TreeGrafter"/>
</dbReference>
<dbReference type="Proteomes" id="UP000515800">
    <property type="component" value="Chromosome"/>
</dbReference>
<dbReference type="PANTHER" id="PTHR15364:SF0">
    <property type="entry name" value="2'-DEOXYNUCLEOSIDE 5'-PHOSPHATE N-HYDROLASE 1"/>
    <property type="match status" value="1"/>
</dbReference>
<dbReference type="InterPro" id="IPR051239">
    <property type="entry name" value="2'-dNMP_N-hydrolase"/>
</dbReference>
<reference evidence="1 2" key="1">
    <citation type="submission" date="2020-08" db="EMBL/GenBank/DDBJ databases">
        <title>Genome sequence of Weissella diestrammenae KACC 16890T.</title>
        <authorList>
            <person name="Hyun D.-W."/>
            <person name="Bae J.-W."/>
        </authorList>
    </citation>
    <scope>NUCLEOTIDE SEQUENCE [LARGE SCALE GENOMIC DNA]</scope>
    <source>
        <strain evidence="1 2">KACC 16890</strain>
    </source>
</reference>
<proteinExistence type="predicted"/>
<accession>A0A7G9T670</accession>
<evidence type="ECO:0000313" key="2">
    <source>
        <dbReference type="Proteomes" id="UP000515800"/>
    </source>
</evidence>
<protein>
    <submittedName>
        <fullName evidence="1">Nucleoside 2-deoxyribosyltransferase</fullName>
    </submittedName>
</protein>
<dbReference type="KEGG" id="wdi:H9L19_01575"/>
<keyword evidence="2" id="KW-1185">Reference proteome</keyword>
<evidence type="ECO:0000313" key="1">
    <source>
        <dbReference type="EMBL" id="QNN75595.1"/>
    </source>
</evidence>
<dbReference type="Pfam" id="PF05014">
    <property type="entry name" value="Nuc_deoxyrib_tr"/>
    <property type="match status" value="1"/>
</dbReference>
<dbReference type="GO" id="GO:0016740">
    <property type="term" value="F:transferase activity"/>
    <property type="evidence" value="ECO:0007669"/>
    <property type="project" value="UniProtKB-KW"/>
</dbReference>
<gene>
    <name evidence="1" type="ORF">H9L19_01575</name>
</gene>
<organism evidence="1 2">
    <name type="scientific">Weissella diestrammenae</name>
    <dbReference type="NCBI Taxonomy" id="1162633"/>
    <lineage>
        <taxon>Bacteria</taxon>
        <taxon>Bacillati</taxon>
        <taxon>Bacillota</taxon>
        <taxon>Bacilli</taxon>
        <taxon>Lactobacillales</taxon>
        <taxon>Lactobacillaceae</taxon>
        <taxon>Weissella</taxon>
    </lineage>
</organism>
<name>A0A7G9T670_9LACO</name>
<dbReference type="Gene3D" id="3.40.50.450">
    <property type="match status" value="1"/>
</dbReference>
<dbReference type="RefSeq" id="WP_187529427.1">
    <property type="nucleotide sequence ID" value="NZ_CP060724.1"/>
</dbReference>